<dbReference type="RefSeq" id="WP_189585657.1">
    <property type="nucleotide sequence ID" value="NZ_BMYV01000002.1"/>
</dbReference>
<dbReference type="EMBL" id="BMYV01000002">
    <property type="protein sequence ID" value="GGX71329.1"/>
    <property type="molecule type" value="Genomic_DNA"/>
</dbReference>
<feature type="domain" description="CoA carboxyltransferase C-terminal" evidence="2">
    <location>
        <begin position="266"/>
        <end position="502"/>
    </location>
</feature>
<proteinExistence type="predicted"/>
<evidence type="ECO:0000313" key="4">
    <source>
        <dbReference type="Proteomes" id="UP000600865"/>
    </source>
</evidence>
<comment type="caution">
    <text evidence="3">The sequence shown here is derived from an EMBL/GenBank/DDBJ whole genome shotgun (WGS) entry which is preliminary data.</text>
</comment>
<dbReference type="Pfam" id="PF01039">
    <property type="entry name" value="Carboxyl_trans"/>
    <property type="match status" value="1"/>
</dbReference>
<keyword evidence="4" id="KW-1185">Reference proteome</keyword>
<dbReference type="InterPro" id="IPR011763">
    <property type="entry name" value="COA_CT_C"/>
</dbReference>
<dbReference type="Gene3D" id="3.90.226.10">
    <property type="entry name" value="2-enoyl-CoA Hydratase, Chain A, domain 1"/>
    <property type="match status" value="2"/>
</dbReference>
<dbReference type="Proteomes" id="UP000600865">
    <property type="component" value="Unassembled WGS sequence"/>
</dbReference>
<sequence length="502" mass="54538">MSWQKELDELAQRREMAAQMGGADKLARQKARGKLNARERLEALLDFDGFEEIGGLAGKGRYTEDGEFIDSAASNFIFGRGRINGRTVVATVDDFTVRGGASDAAIHRKFIVAEQMAHELRLPIIRMIDGTGGGGSVKSLESMGHTYVPMVPGWDHITKNLETVPVVSLALGPTAGLGAARAVASHYSVMVKGLSQIFTAGPAVVAALGESQDKESLGGSAIHTRNGVIDDEAVDEADAFARARAFLSYLPDYAGAPLVRVKSKDSPNRQEEKLLSIVPRDKAKAYNMRKILEAVFDKGSVFEMGRHWGRAAITGFARLDGWPVAVLANDPMFLGGSWTADTAEKAKRFVESAELFGLPVINMVDNPGFMIGLEAEKTATIRRGVEAMNAVYRTNVPWASVIIRKAYGVAGAAMSNAERFPYRVAWPSGDWGSLPIDGGVEVAYRSELEAADDPKAELAKIKARLANVSSPFRTAEAFWVEDIIDPRETRKWLCDFANLVMR</sequence>
<dbReference type="PANTHER" id="PTHR43842">
    <property type="entry name" value="PROPIONYL-COA CARBOXYLASE BETA CHAIN"/>
    <property type="match status" value="1"/>
</dbReference>
<dbReference type="PROSITE" id="PS50980">
    <property type="entry name" value="COA_CT_NTER"/>
    <property type="match status" value="1"/>
</dbReference>
<dbReference type="PROSITE" id="PS50989">
    <property type="entry name" value="COA_CT_CTER"/>
    <property type="match status" value="1"/>
</dbReference>
<evidence type="ECO:0000259" key="2">
    <source>
        <dbReference type="PROSITE" id="PS50989"/>
    </source>
</evidence>
<reference evidence="3 4" key="1">
    <citation type="journal article" date="2014" name="Int. J. Syst. Evol. Microbiol.">
        <title>Complete genome sequence of Corynebacterium casei LMG S-19264T (=DSM 44701T), isolated from a smear-ripened cheese.</title>
        <authorList>
            <consortium name="US DOE Joint Genome Institute (JGI-PGF)"/>
            <person name="Walter F."/>
            <person name="Albersmeier A."/>
            <person name="Kalinowski J."/>
            <person name="Ruckert C."/>
        </authorList>
    </citation>
    <scope>NUCLEOTIDE SEQUENCE [LARGE SCALE GENOMIC DNA]</scope>
    <source>
        <strain evidence="3 4">KCTC 23968</strain>
    </source>
</reference>
<dbReference type="InterPro" id="IPR051047">
    <property type="entry name" value="AccD/PCCB"/>
</dbReference>
<organism evidence="3 4">
    <name type="scientific">Litorimonas cladophorae</name>
    <dbReference type="NCBI Taxonomy" id="1220491"/>
    <lineage>
        <taxon>Bacteria</taxon>
        <taxon>Pseudomonadati</taxon>
        <taxon>Pseudomonadota</taxon>
        <taxon>Alphaproteobacteria</taxon>
        <taxon>Maricaulales</taxon>
        <taxon>Robiginitomaculaceae</taxon>
    </lineage>
</organism>
<dbReference type="InterPro" id="IPR029045">
    <property type="entry name" value="ClpP/crotonase-like_dom_sf"/>
</dbReference>
<dbReference type="InterPro" id="IPR034733">
    <property type="entry name" value="AcCoA_carboxyl_beta"/>
</dbReference>
<dbReference type="InterPro" id="IPR011762">
    <property type="entry name" value="COA_CT_N"/>
</dbReference>
<dbReference type="AlphaFoldDB" id="A0A918NHQ5"/>
<name>A0A918NHQ5_9PROT</name>
<feature type="domain" description="CoA carboxyltransferase N-terminal" evidence="1">
    <location>
        <begin position="1"/>
        <end position="262"/>
    </location>
</feature>
<evidence type="ECO:0000313" key="3">
    <source>
        <dbReference type="EMBL" id="GGX71329.1"/>
    </source>
</evidence>
<dbReference type="SUPFAM" id="SSF52096">
    <property type="entry name" value="ClpP/crotonase"/>
    <property type="match status" value="2"/>
</dbReference>
<protein>
    <submittedName>
        <fullName evidence="3">Propionyl-CoA carboxylase subunit beta</fullName>
    </submittedName>
</protein>
<dbReference type="PANTHER" id="PTHR43842:SF2">
    <property type="entry name" value="PROPIONYL-COA CARBOXYLASE BETA CHAIN, MITOCHONDRIAL"/>
    <property type="match status" value="1"/>
</dbReference>
<evidence type="ECO:0000259" key="1">
    <source>
        <dbReference type="PROSITE" id="PS50980"/>
    </source>
</evidence>
<dbReference type="GO" id="GO:0004658">
    <property type="term" value="F:propionyl-CoA carboxylase activity"/>
    <property type="evidence" value="ECO:0007669"/>
    <property type="project" value="TreeGrafter"/>
</dbReference>
<accession>A0A918NHQ5</accession>
<gene>
    <name evidence="3" type="ORF">GCM10011309_21890</name>
</gene>